<evidence type="ECO:0000256" key="3">
    <source>
        <dbReference type="ARBA" id="ARBA00022679"/>
    </source>
</evidence>
<organism evidence="6">
    <name type="scientific">uncultured marine group II/III euryarchaeote AD1000_15_B03</name>
    <dbReference type="NCBI Taxonomy" id="1457728"/>
    <lineage>
        <taxon>Archaea</taxon>
        <taxon>Methanobacteriati</taxon>
        <taxon>Methanobacteriota</taxon>
        <taxon>environmental samples</taxon>
    </lineage>
</organism>
<evidence type="ECO:0000256" key="1">
    <source>
        <dbReference type="ARBA" id="ARBA00022490"/>
    </source>
</evidence>
<dbReference type="AlphaFoldDB" id="A0A075FJQ7"/>
<keyword evidence="4" id="KW-0949">S-adenosyl-L-methionine</keyword>
<dbReference type="InterPro" id="IPR029026">
    <property type="entry name" value="tRNA_m1G_MTases_N"/>
</dbReference>
<dbReference type="EMBL" id="KF900347">
    <property type="protein sequence ID" value="AIE91740.1"/>
    <property type="molecule type" value="Genomic_DNA"/>
</dbReference>
<accession>A0A075FJQ7</accession>
<evidence type="ECO:0000256" key="4">
    <source>
        <dbReference type="ARBA" id="ARBA00022691"/>
    </source>
</evidence>
<evidence type="ECO:0000313" key="6">
    <source>
        <dbReference type="EMBL" id="AIE91740.1"/>
    </source>
</evidence>
<dbReference type="InterPro" id="IPR007158">
    <property type="entry name" value="TrmY"/>
</dbReference>
<dbReference type="Gene3D" id="3.40.1280.10">
    <property type="match status" value="1"/>
</dbReference>
<keyword evidence="1" id="KW-0963">Cytoplasm</keyword>
<evidence type="ECO:0000256" key="2">
    <source>
        <dbReference type="ARBA" id="ARBA00022603"/>
    </source>
</evidence>
<keyword evidence="5" id="KW-0819">tRNA processing</keyword>
<dbReference type="InterPro" id="IPR029028">
    <property type="entry name" value="Alpha/beta_knot_MTases"/>
</dbReference>
<name>A0A075FJQ7_9EURY</name>
<dbReference type="EC" id="2.1.1.257" evidence="6"/>
<dbReference type="SUPFAM" id="SSF75217">
    <property type="entry name" value="alpha/beta knot"/>
    <property type="match status" value="1"/>
</dbReference>
<dbReference type="GO" id="GO:0008757">
    <property type="term" value="F:S-adenosylmethionine-dependent methyltransferase activity"/>
    <property type="evidence" value="ECO:0007669"/>
    <property type="project" value="TreeGrafter"/>
</dbReference>
<reference evidence="6" key="1">
    <citation type="journal article" date="2014" name="Genome Biol. Evol.">
        <title>Pangenome evidence for extensive interdomain horizontal transfer affecting lineage core and shell genes in uncultured planktonic thaumarchaeota and euryarchaeota.</title>
        <authorList>
            <person name="Deschamps P."/>
            <person name="Zivanovic Y."/>
            <person name="Moreira D."/>
            <person name="Rodriguez-Valera F."/>
            <person name="Lopez-Garcia P."/>
        </authorList>
    </citation>
    <scope>NUCLEOTIDE SEQUENCE</scope>
</reference>
<gene>
    <name evidence="6" type="primary">trmY</name>
</gene>
<dbReference type="PANTHER" id="PTHR40703:SF1">
    <property type="entry name" value="TRNA (PSEUDOURIDINE(54)-N(1))-METHYLTRANSFERASE"/>
    <property type="match status" value="1"/>
</dbReference>
<proteinExistence type="predicted"/>
<protein>
    <submittedName>
        <fullName evidence="6">Hypothetical conserved protein (TrmY)</fullName>
        <ecNumber evidence="6">2.1.1.257</ecNumber>
    </submittedName>
</protein>
<evidence type="ECO:0000256" key="5">
    <source>
        <dbReference type="ARBA" id="ARBA00022694"/>
    </source>
</evidence>
<keyword evidence="3 6" id="KW-0808">Transferase</keyword>
<sequence length="174" mass="18427">MNDLTGGSGRVDVLARAVNAALFVSHGIRTDSSITLHLMGGGTPRRVRFDGSSLRGVHPDERSISGHIRSIMKNPVPPIGAWQRASAGITHSGGSMEDTLREWQSAGVTSCVLDARGDGLGQLDDSPIGFVLSDHLPFTDDENAVLDGCQKVSLGSDWLQGHVCIAIVHHLLDA</sequence>
<dbReference type="Pfam" id="PF04013">
    <property type="entry name" value="Methyltrn_RNA_2"/>
    <property type="match status" value="1"/>
</dbReference>
<dbReference type="GO" id="GO:0008175">
    <property type="term" value="F:tRNA methyltransferase activity"/>
    <property type="evidence" value="ECO:0007669"/>
    <property type="project" value="InterPro"/>
</dbReference>
<keyword evidence="2 6" id="KW-0489">Methyltransferase</keyword>
<dbReference type="PANTHER" id="PTHR40703">
    <property type="entry name" value="TRNA (PSEUDOURIDINE(54)-N(1))-METHYLTRANSFERASE"/>
    <property type="match status" value="1"/>
</dbReference>
<dbReference type="GO" id="GO:0030488">
    <property type="term" value="P:tRNA methylation"/>
    <property type="evidence" value="ECO:0007669"/>
    <property type="project" value="TreeGrafter"/>
</dbReference>